<reference evidence="14 15" key="1">
    <citation type="submission" date="2024-02" db="EMBL/GenBank/DDBJ databases">
        <title>Full genome sequence of Sphingomonas kaistensis.</title>
        <authorList>
            <person name="Poletto B.L."/>
            <person name="Silva G."/>
            <person name="Galante D."/>
            <person name="Campos K.R."/>
            <person name="Santos M.B.N."/>
            <person name="Sacchi C.T."/>
        </authorList>
    </citation>
    <scope>NUCLEOTIDE SEQUENCE [LARGE SCALE GENOMIC DNA]</scope>
    <source>
        <strain evidence="14 15">MA4R</strain>
    </source>
</reference>
<keyword evidence="15" id="KW-1185">Reference proteome</keyword>
<gene>
    <name evidence="14" type="ORF">V6R86_01755</name>
</gene>
<name>A0ABZ2FZ89_9SPHN</name>
<evidence type="ECO:0000313" key="15">
    <source>
        <dbReference type="Proteomes" id="UP001382935"/>
    </source>
</evidence>
<dbReference type="InterPro" id="IPR037066">
    <property type="entry name" value="Plug_dom_sf"/>
</dbReference>
<dbReference type="Proteomes" id="UP001382935">
    <property type="component" value="Chromosome"/>
</dbReference>
<dbReference type="EMBL" id="CP145607">
    <property type="protein sequence ID" value="WWM69454.1"/>
    <property type="molecule type" value="Genomic_DNA"/>
</dbReference>
<dbReference type="SUPFAM" id="SSF56935">
    <property type="entry name" value="Porins"/>
    <property type="match status" value="1"/>
</dbReference>
<evidence type="ECO:0000256" key="3">
    <source>
        <dbReference type="ARBA" id="ARBA00022452"/>
    </source>
</evidence>
<keyword evidence="4 8" id="KW-0812">Transmembrane</keyword>
<evidence type="ECO:0000256" key="4">
    <source>
        <dbReference type="ARBA" id="ARBA00022692"/>
    </source>
</evidence>
<accession>A0ABZ2FZ89</accession>
<dbReference type="Gene3D" id="2.40.170.20">
    <property type="entry name" value="TonB-dependent receptor, beta-barrel domain"/>
    <property type="match status" value="1"/>
</dbReference>
<dbReference type="Pfam" id="PF07715">
    <property type="entry name" value="Plug"/>
    <property type="match status" value="1"/>
</dbReference>
<dbReference type="Pfam" id="PF00593">
    <property type="entry name" value="TonB_dep_Rec_b-barrel"/>
    <property type="match status" value="1"/>
</dbReference>
<evidence type="ECO:0000256" key="9">
    <source>
        <dbReference type="RuleBase" id="RU003357"/>
    </source>
</evidence>
<evidence type="ECO:0000259" key="12">
    <source>
        <dbReference type="Pfam" id="PF00593"/>
    </source>
</evidence>
<sequence length="858" mass="92362">MNSRQRARFLRLYAGAALLVPAVAHGQTQPAPTAEPPVEASPQDPAAAEQQSATQGADIVVTGSRSQQARSNVDTAAPVDVVNSEQLAETGQVEVAQMVNFVAPSFNSAKQTIANGTDHIDPATLRGLGPDQTLLLLNGKRQHTTALVNVNSTVGRGSVGYDMNAIPAAAIERIEVLRDGAAAQYGSDAIAGVINIGLKRRDHGIEWRNQAGITKQGDGELLQSSVNAGFGLGDSGFLNATALFIDRGYTDRSGVYNNTVYLAPLPATRFPGFSFSVPLTAAEIARQQQDDALVQQRNFDRKGMIVGNSAAKTYSGFLNAGLPVGGWDAYAFGGWTHRDGRAAGFYRYPNNPRTSNLTLFPDGYLPFIETGIDDYTAAVGIRRGGRNDLVIDISSKFGGNQIKFDVDNSINASLGNATPTHFYAGKLTFQQFTNNLDVSKTFDGLFGTRTFNVAGGVELRFDRYGIGAGQPESYLDYNPPGTPAAQIKASGVQVFGGFRPDNEVNETRRAVGVYLDLESDITERLLVSTAARYENYSDFGGNLSGKLVGRYKLTDAIALRGGVNRGFRAPSLHQRFFSSVSTQFITVNGVNQQREVTTVRNDSEIARRLGVPSLKPETSWSYSVGATLTLGRALNVTADAYQIDIKDRIVISGRFSNTIPALAQFFAGTNVTEAQFFTNAIDTRTRGLDVVATSVHNLGAGKLTGSLALNLNKTKIQGDVRTPPQLSGFGETLLNREERGRIEVNQPRSKIIGTLVYERGAVTARVAATRFGPISTIAPQLPEQDQTFRAKIVTDASIAYRFSPAVELQVGANNIFDVYPDKVADPRLTNDGTVPYSRFATQFGFNGASYFAAVNFNF</sequence>
<evidence type="ECO:0000256" key="10">
    <source>
        <dbReference type="SAM" id="MobiDB-lite"/>
    </source>
</evidence>
<dbReference type="PANTHER" id="PTHR47234:SF3">
    <property type="entry name" value="SECRETIN_TONB SHORT N-TERMINAL DOMAIN-CONTAINING PROTEIN"/>
    <property type="match status" value="1"/>
</dbReference>
<evidence type="ECO:0000256" key="11">
    <source>
        <dbReference type="SAM" id="SignalP"/>
    </source>
</evidence>
<dbReference type="InterPro" id="IPR000531">
    <property type="entry name" value="Beta-barrel_TonB"/>
</dbReference>
<protein>
    <submittedName>
        <fullName evidence="14">TonB-dependent receptor</fullName>
    </submittedName>
</protein>
<feature type="region of interest" description="Disordered" evidence="10">
    <location>
        <begin position="27"/>
        <end position="56"/>
    </location>
</feature>
<feature type="domain" description="TonB-dependent receptor plug" evidence="13">
    <location>
        <begin position="73"/>
        <end position="193"/>
    </location>
</feature>
<keyword evidence="3 8" id="KW-1134">Transmembrane beta strand</keyword>
<dbReference type="CDD" id="cd01347">
    <property type="entry name" value="ligand_gated_channel"/>
    <property type="match status" value="1"/>
</dbReference>
<keyword evidence="6 8" id="KW-0472">Membrane</keyword>
<keyword evidence="14" id="KW-0675">Receptor</keyword>
<keyword evidence="2 8" id="KW-0813">Transport</keyword>
<evidence type="ECO:0000256" key="2">
    <source>
        <dbReference type="ARBA" id="ARBA00022448"/>
    </source>
</evidence>
<keyword evidence="5 9" id="KW-0798">TonB box</keyword>
<feature type="chain" id="PRO_5046135128" evidence="11">
    <location>
        <begin position="27"/>
        <end position="858"/>
    </location>
</feature>
<evidence type="ECO:0000313" key="14">
    <source>
        <dbReference type="EMBL" id="WWM69454.1"/>
    </source>
</evidence>
<dbReference type="PANTHER" id="PTHR47234">
    <property type="match status" value="1"/>
</dbReference>
<evidence type="ECO:0000256" key="8">
    <source>
        <dbReference type="PROSITE-ProRule" id="PRU01360"/>
    </source>
</evidence>
<dbReference type="InterPro" id="IPR039426">
    <property type="entry name" value="TonB-dep_rcpt-like"/>
</dbReference>
<proteinExistence type="inferred from homology"/>
<dbReference type="PROSITE" id="PS52016">
    <property type="entry name" value="TONB_DEPENDENT_REC_3"/>
    <property type="match status" value="1"/>
</dbReference>
<dbReference type="InterPro" id="IPR036942">
    <property type="entry name" value="Beta-barrel_TonB_sf"/>
</dbReference>
<comment type="similarity">
    <text evidence="8 9">Belongs to the TonB-dependent receptor family.</text>
</comment>
<evidence type="ECO:0000256" key="5">
    <source>
        <dbReference type="ARBA" id="ARBA00023077"/>
    </source>
</evidence>
<evidence type="ECO:0000259" key="13">
    <source>
        <dbReference type="Pfam" id="PF07715"/>
    </source>
</evidence>
<evidence type="ECO:0000256" key="1">
    <source>
        <dbReference type="ARBA" id="ARBA00004571"/>
    </source>
</evidence>
<dbReference type="RefSeq" id="WP_338501510.1">
    <property type="nucleotide sequence ID" value="NZ_CP145607.1"/>
</dbReference>
<dbReference type="Gene3D" id="2.170.130.10">
    <property type="entry name" value="TonB-dependent receptor, plug domain"/>
    <property type="match status" value="1"/>
</dbReference>
<feature type="domain" description="TonB-dependent receptor-like beta-barrel" evidence="12">
    <location>
        <begin position="334"/>
        <end position="815"/>
    </location>
</feature>
<organism evidence="14 15">
    <name type="scientific">Sphingomonas kaistensis</name>
    <dbReference type="NCBI Taxonomy" id="298708"/>
    <lineage>
        <taxon>Bacteria</taxon>
        <taxon>Pseudomonadati</taxon>
        <taxon>Pseudomonadota</taxon>
        <taxon>Alphaproteobacteria</taxon>
        <taxon>Sphingomonadales</taxon>
        <taxon>Sphingomonadaceae</taxon>
        <taxon>Sphingomonas</taxon>
    </lineage>
</organism>
<evidence type="ECO:0000256" key="7">
    <source>
        <dbReference type="ARBA" id="ARBA00023237"/>
    </source>
</evidence>
<keyword evidence="11" id="KW-0732">Signal</keyword>
<feature type="signal peptide" evidence="11">
    <location>
        <begin position="1"/>
        <end position="26"/>
    </location>
</feature>
<keyword evidence="7 8" id="KW-0998">Cell outer membrane</keyword>
<dbReference type="InterPro" id="IPR012910">
    <property type="entry name" value="Plug_dom"/>
</dbReference>
<evidence type="ECO:0000256" key="6">
    <source>
        <dbReference type="ARBA" id="ARBA00023136"/>
    </source>
</evidence>
<comment type="subcellular location">
    <subcellularLocation>
        <location evidence="1 8">Cell outer membrane</location>
        <topology evidence="1 8">Multi-pass membrane protein</topology>
    </subcellularLocation>
</comment>